<sequence>KDDRSWTLRRSGICCVLHTRGQHRLSYREEEEEESGRVAVGLMIPHLGCSYGCQIRDRNSVFTAELVAIMCTLRWVEDHVLAHAVIYSDLAEALESLSESGSGSRPDLIASVSVLLHGLCAWGC</sequence>
<reference evidence="1" key="2">
    <citation type="submission" date="2016-06" db="EMBL/GenBank/DDBJ databases">
        <title>The genome of a short-lived fish provides insights into sex chromosome evolution and the genetic control of aging.</title>
        <authorList>
            <person name="Reichwald K."/>
            <person name="Felder M."/>
            <person name="Petzold A."/>
            <person name="Koch P."/>
            <person name="Groth M."/>
            <person name="Platzer M."/>
        </authorList>
    </citation>
    <scope>NUCLEOTIDE SEQUENCE</scope>
    <source>
        <tissue evidence="1">Brain</tissue>
    </source>
</reference>
<accession>A0A1A7XDI4</accession>
<evidence type="ECO:0000313" key="1">
    <source>
        <dbReference type="EMBL" id="SBP15884.1"/>
    </source>
</evidence>
<name>A0A1A7XDI4_9TELE</name>
<dbReference type="EMBL" id="HADW01014484">
    <property type="protein sequence ID" value="SBP15884.1"/>
    <property type="molecule type" value="Transcribed_RNA"/>
</dbReference>
<feature type="non-terminal residue" evidence="1">
    <location>
        <position position="1"/>
    </location>
</feature>
<dbReference type="AlphaFoldDB" id="A0A1A7XDI4"/>
<organism evidence="1">
    <name type="scientific">Iconisemion striatum</name>
    <dbReference type="NCBI Taxonomy" id="60296"/>
    <lineage>
        <taxon>Eukaryota</taxon>
        <taxon>Metazoa</taxon>
        <taxon>Chordata</taxon>
        <taxon>Craniata</taxon>
        <taxon>Vertebrata</taxon>
        <taxon>Euteleostomi</taxon>
        <taxon>Actinopterygii</taxon>
        <taxon>Neopterygii</taxon>
        <taxon>Teleostei</taxon>
        <taxon>Neoteleostei</taxon>
        <taxon>Acanthomorphata</taxon>
        <taxon>Ovalentaria</taxon>
        <taxon>Atherinomorphae</taxon>
        <taxon>Cyprinodontiformes</taxon>
        <taxon>Nothobranchiidae</taxon>
        <taxon>Iconisemion</taxon>
    </lineage>
</organism>
<feature type="non-terminal residue" evidence="1">
    <location>
        <position position="124"/>
    </location>
</feature>
<reference evidence="1" key="1">
    <citation type="submission" date="2016-05" db="EMBL/GenBank/DDBJ databases">
        <authorList>
            <person name="Lavstsen T."/>
            <person name="Jespersen J.S."/>
        </authorList>
    </citation>
    <scope>NUCLEOTIDE SEQUENCE</scope>
    <source>
        <tissue evidence="1">Brain</tissue>
    </source>
</reference>
<proteinExistence type="predicted"/>
<protein>
    <recommendedName>
        <fullName evidence="2">RNase H type-1 domain-containing protein</fullName>
    </recommendedName>
</protein>
<evidence type="ECO:0008006" key="2">
    <source>
        <dbReference type="Google" id="ProtNLM"/>
    </source>
</evidence>
<gene>
    <name evidence="1" type="primary">CR847511.1</name>
</gene>